<evidence type="ECO:0000256" key="2">
    <source>
        <dbReference type="ARBA" id="ARBA00006331"/>
    </source>
</evidence>
<dbReference type="PANTHER" id="PTHR45670">
    <property type="entry name" value="E3 UBIQUITIN-PROTEIN LIGASE TRIP12"/>
    <property type="match status" value="1"/>
</dbReference>
<dbReference type="GO" id="GO:0016607">
    <property type="term" value="C:nuclear speck"/>
    <property type="evidence" value="ECO:0007669"/>
    <property type="project" value="TreeGrafter"/>
</dbReference>
<feature type="compositionally biased region" description="Basic and acidic residues" evidence="7">
    <location>
        <begin position="1"/>
        <end position="11"/>
    </location>
</feature>
<dbReference type="InterPro" id="IPR011989">
    <property type="entry name" value="ARM-like"/>
</dbReference>
<evidence type="ECO:0000256" key="4">
    <source>
        <dbReference type="ARBA" id="ARBA00022679"/>
    </source>
</evidence>
<dbReference type="GO" id="GO:0006629">
    <property type="term" value="P:lipid metabolic process"/>
    <property type="evidence" value="ECO:0007669"/>
    <property type="project" value="InterPro"/>
</dbReference>
<comment type="catalytic activity">
    <reaction evidence="1">
        <text>S-ubiquitinyl-[E2 ubiquitin-conjugating enzyme]-L-cysteine + [acceptor protein]-L-lysine = [E2 ubiquitin-conjugating enzyme]-L-cysteine + N(6)-ubiquitinyl-[acceptor protein]-L-lysine.</text>
        <dbReference type="EC" id="2.3.2.26"/>
    </reaction>
</comment>
<dbReference type="SUPFAM" id="SSF48371">
    <property type="entry name" value="ARM repeat"/>
    <property type="match status" value="1"/>
</dbReference>
<evidence type="ECO:0000256" key="6">
    <source>
        <dbReference type="PROSITE-ProRule" id="PRU00104"/>
    </source>
</evidence>
<evidence type="ECO:0000256" key="5">
    <source>
        <dbReference type="ARBA" id="ARBA00022786"/>
    </source>
</evidence>
<feature type="compositionally biased region" description="Basic and acidic residues" evidence="7">
    <location>
        <begin position="1129"/>
        <end position="1161"/>
    </location>
</feature>
<keyword evidence="5 6" id="KW-0833">Ubl conjugation pathway</keyword>
<feature type="region of interest" description="Disordered" evidence="7">
    <location>
        <begin position="600"/>
        <end position="619"/>
    </location>
</feature>
<dbReference type="InterPro" id="IPR000569">
    <property type="entry name" value="HECT_dom"/>
</dbReference>
<feature type="compositionally biased region" description="Polar residues" evidence="7">
    <location>
        <begin position="1099"/>
        <end position="1110"/>
    </location>
</feature>
<dbReference type="Gene3D" id="3.30.2410.10">
    <property type="entry name" value="Hect, E3 ligase catalytic domain"/>
    <property type="match status" value="1"/>
</dbReference>
<feature type="active site" description="Glycyl thioester intermediate" evidence="6">
    <location>
        <position position="2871"/>
    </location>
</feature>
<dbReference type="SUPFAM" id="SSF56204">
    <property type="entry name" value="Hect, E3 ligase catalytic domain"/>
    <property type="match status" value="1"/>
</dbReference>
<feature type="region of interest" description="Disordered" evidence="7">
    <location>
        <begin position="884"/>
        <end position="936"/>
    </location>
</feature>
<feature type="compositionally biased region" description="Basic and acidic residues" evidence="7">
    <location>
        <begin position="1037"/>
        <end position="1046"/>
    </location>
</feature>
<feature type="region of interest" description="Disordered" evidence="7">
    <location>
        <begin position="2108"/>
        <end position="2212"/>
    </location>
</feature>
<protein>
    <recommendedName>
        <fullName evidence="3">HECT-type E3 ubiquitin transferase</fullName>
        <ecNumber evidence="3">2.3.2.26</ecNumber>
    </recommendedName>
</protein>
<dbReference type="CDD" id="cd00078">
    <property type="entry name" value="HECTc"/>
    <property type="match status" value="1"/>
</dbReference>
<dbReference type="GO" id="GO:0000209">
    <property type="term" value="P:protein polyubiquitination"/>
    <property type="evidence" value="ECO:0007669"/>
    <property type="project" value="TreeGrafter"/>
</dbReference>
<name>A0A5N5QTG0_9AGAM</name>
<dbReference type="CDD" id="cd03506">
    <property type="entry name" value="Delta6-FADS-like"/>
    <property type="match status" value="1"/>
</dbReference>
<dbReference type="EC" id="2.3.2.26" evidence="3"/>
<feature type="compositionally biased region" description="Acidic residues" evidence="7">
    <location>
        <begin position="1162"/>
        <end position="1180"/>
    </location>
</feature>
<dbReference type="SMART" id="SM00119">
    <property type="entry name" value="HECTc"/>
    <property type="match status" value="1"/>
</dbReference>
<dbReference type="Gene3D" id="3.30.2160.10">
    <property type="entry name" value="Hect, E3 ligase catalytic domain"/>
    <property type="match status" value="1"/>
</dbReference>
<sequence>MGRVRHVDRVKTSPPVPPARPHTVTGARIHKMHESVEEEEDICPVCEGECTCNNITKSVTACNFEEFNRQQQVKAAVSISTSKHASVSAPVSNPSSRPSTRSNSTKFTSALPAASRPSLSKGPPRPAPSSYATAVATPSPSPSNIAPRLQTLKLRVHGTPTKPGTDDTLSDSSTSTIDAPAGPQLARFNLLKHVTGGGSGAATPRHVLDDRISPPNGHPAKVVPPKVIAKSKGKGKPPVDRKPAPNTKKTATSNTKKPTLANSKKRKLGRPHKKRVRETTSESSLSDFDDFDEDEFTAASYHPKRQSVEPGTRFSTFVGASVLGDSDDERGSSSSSESEATGHGFSCDSEIEAEEERLIVAEAKVEERQRKLKELLMSVSHQHHTGGGAGGQQWHIKPRRKSVEGEESVDDETSSESGGGEEEGEDDEDDPDEDDPDGDKEAAGWSTDEDDDLFFANLSDSSISLSVDQDDDDDCETVSSTTDLAEAASVGFLSGMGMPMVVMDEFGMDLGFGGVLDATDLEQEFEQRARAQLAEEKRTPGRETASPELDAFSTTDYTREALEAVDGLEMDLDSDATEYEEDSDMDGDTTADELERGRTPARFRFPTPPSINPLSTFSPSPVASPVAWRDFTPTHFAPPLFMRGAAPGTPHARAASFGGFGSVDPSHTRATVAVNGSDEYMSASEMGSRPVMGSFGRAGDRRRAAIIDGNGAVPSPFAARRRRSNSWKSGRKHFGSKSDIFPMLARRARQNSSATSVSTRSSFHFPTETDVDMDMESCMEPFELDDVLDFSNVSDEHPHHVPQVVHSPVDEGDSHLRSLDRWDRVPMGTFRRTRETHDAGAVPNVSTPDGFSYGSASRSSWKGGVLWGGGLSVLGEGGEMLGSVGNGDSLGNSEDIGGPEQFEKAMSRKERRHRKKRAAAGTSDVPTKSFITPPPSRKETCKLFDKGSLCCAQVLRRRARWPEGCASDRMTNEKRTRNQETVTEPEPALTLPDAPSPPRTRARTAASSHPATTPTAPSTSQTTPSASSSQRRRDKGKNKQADDPRPAKRPRRSTSNSLSLAINEPKRDSKGKKRAAPDPDSDDPATSSKKHKSPYALRNRTSLPNISKSTPAMPRKNRATRKSVPGKSTRPDDEALDLAGEHRPEGEHAESSRKDKAPERNESDEDEDDEDSDEDDEDHEGDPNSSGLGQSGLDDSAVSALFGADFRALGSYMLSLSTRLKAILNNIKPSASPTIRLMALQELSEILSMSTEDTLAGYFQVDSFVGELVRIMGGKETGADEDDEIPNDDEDASLAAALALSTGGVFQGDDNLEAQVLACRCLANLMEALPGCAHTVVYHGAVPVLCSKLIDIQYIDLAEQTLSTLEKISEEYPSAIVREGGLAALLNFLDFFSTNVQRTALQAAANCCRSVSIDNYNMVKDVFPIIRTVLGYADPRLVEYASLCVIRTLESFRSHHELLEGLVDPALLRALMSAAVSPGTFTLVLRALSNATKASPKIALALLEADVAGTLYQILTGTVPPTDPTDPCGGTDAAAAAGALTDMAVMQNLAHRPKDQVEEALSLVSELMPPLPRDGVFDHRAYSEKALARMVRAKIKAMKNARAKSPQPSAGPSASAEAMDTGPDDAGAATPVAAPGSATPVARPGSPVHVGTPPLQPGSPVIRPISPSVQPTPALSRTELLRSKPELVGRYMRLMVPVLVDVYAASVATQTRSKSLTGILKAISFAEGDEINMVLKSVPIATFVGSILSSRDYPALVICGLQLVELLLMKVPNVYRPALRREGVLHEIEVLTDRPLTTKPKDGKGESSKTEEGSSRSKTEEARSKPEDPTRSKPESSSPVPEPASERDESPRPVIPIPVKRSSNTVLDPQDAITLRAKVIRFKYMSGAEESAADPLFERLRGLLGTLRDPGAGEAELKDALNDVAALFGASMGASVSSYELLKSGLVDGLLQFTADPALAFDVTMRQQMVIQAFTTRSSKGTDSPSSTSPFAVLVKKLQESLTRIENFEVVTVSPGAEASRRNSPSMLARQLRLRIVAEEGTDAPRSCSNIVVSIHAIATFQALNDYLRPRVAGALAGMSAGGSRLSGVLAAFAAAAGLPAGALGRVAGSSGAGGSGPSSTSVAAGSSAGAATSSSAPTIARRRSQRLKAKDGGATTDDNATSPTTETSPTSSGHPGASSSAPAASTSESGLPPPSSMLAALTGDSGMPILSSEDYDMEHAEDMLNEDLEAEFYEEDMEPQQVAPDKTVSVALNDDGTKVEAQTPDGTRVATPNPGPAPERPPGGPSPSSRFSYASALKSKPTDWHLEFSMDGHVLPLDTTIYGAVHHHEARRAAASGSNSGSSVPSLSAPSLWQGVYTVKYRKVSGPPPVQSAARIESISTSDSTLSADLPQVQILRFLRVLYKMNIMAKDRMLVDTPAVTLPESAFINNKLTAKLTRQLEEPMIVASQCLPDWAMELPQQYHFLFPFSTRFSFLQSTSFGYARLITKWQSQQQRSTDTSRRDDAFGYLGRLQRQKVRISRHHILESAAKVLELYGSSSSVLEVEYFEEVGTGLGPTLEFYSLVSKEFARRELKMWRDADPTAEGPYVQRPLGLFPAPEVKPEAKSTRLFTMLGQFVGKALLDSRIIDISFNAVFLKYLLNEEVPLTVASIKMVDPALASSLSKIQAYGVARREIELNISMSPSEKQAAYDNLTIHGAHLEDLALDFTVPGYDIELVPGGRDIPVTDSNVEEYVREVVDVVIGRGIQNQTQAFRAGFSKVFPVTDLQSFSSEELDLLFGNGEEDWSVETLTEALKADHGFNVDSSAIRDLIAIMANYDEPARRAFLQFITGSPKLPIGGFRGLSPQLTVVRKPHEPPLKADDYLPSVMTCVNYLKLPEYSSRGVMETRLRTAMMEGGGSSFGLPSALFSHFNMGANDKLWTREEICTRILAGETIFIYNGKLIRVPASWLAKHPGGRLAILHFVGRDATDEINAFHPEAALKQLNRYSIGRVTVGPNGWEPLVPPVMTGWVRKKNEAGEETWEREAETWHIDSLSEQGSVQASEILLVKKATIDPCSKTSPTRNSITPPPTTLSLKTQQQHMKAYRALHAEITQAGLYKTPYLTGYGPEVARYTFMAAASILAYRHHWFLTSAFFLGCLFHQLTFTVHDLGHNGVTHIRAVDRTISILISDFTGGLSTGWWVDNHNIHHLVTNHPSHDPDIQHIPFFAISPKFLNSLWSSYYKRIMAHDLFAKIFLSVQHKLFYVVMSLARFNLYANSYSFLIKSGLQGRREWTWWLEIVGITFYWTWYSCVLRGCGSWKTALAYLLISHIVPSPLHVQIVLSHFSRSTEDLGPTESFLARQLRTTTDVICPPHLAFFHGGLHLQVTHHLFPRLPRHNLPAASQIVKRFAAEQGLEYAEFGFVAGNREVIGVLADVASQVGVVGMVAKSEVEKVVRG</sequence>
<evidence type="ECO:0000256" key="7">
    <source>
        <dbReference type="SAM" id="MobiDB-lite"/>
    </source>
</evidence>
<feature type="region of interest" description="Disordered" evidence="7">
    <location>
        <begin position="1"/>
        <end position="25"/>
    </location>
</feature>
<feature type="region of interest" description="Disordered" evidence="7">
    <location>
        <begin position="197"/>
        <end position="291"/>
    </location>
</feature>
<comment type="caution">
    <text evidence="10">The sequence shown here is derived from an EMBL/GenBank/DDBJ whole genome shotgun (WGS) entry which is preliminary data.</text>
</comment>
<dbReference type="SUPFAM" id="SSF55856">
    <property type="entry name" value="Cytochrome b5-like heme/steroid binding domain"/>
    <property type="match status" value="1"/>
</dbReference>
<evidence type="ECO:0000313" key="10">
    <source>
        <dbReference type="EMBL" id="KAB5594456.1"/>
    </source>
</evidence>
<feature type="compositionally biased region" description="Basic and acidic residues" evidence="7">
    <location>
        <begin position="1799"/>
        <end position="1834"/>
    </location>
</feature>
<dbReference type="InterPro" id="IPR035983">
    <property type="entry name" value="Hect_E3_ubiquitin_ligase"/>
</dbReference>
<feature type="compositionally biased region" description="Low complexity" evidence="7">
    <location>
        <begin position="166"/>
        <end position="178"/>
    </location>
</feature>
<dbReference type="SMART" id="SM01117">
    <property type="entry name" value="Cyt-b5"/>
    <property type="match status" value="1"/>
</dbReference>
<feature type="compositionally biased region" description="Low complexity" evidence="7">
    <location>
        <begin position="2162"/>
        <end position="2191"/>
    </location>
</feature>
<feature type="region of interest" description="Disordered" evidence="7">
    <location>
        <begin position="376"/>
        <end position="457"/>
    </location>
</feature>
<feature type="compositionally biased region" description="Low complexity" evidence="7">
    <location>
        <begin position="1003"/>
        <end position="1029"/>
    </location>
</feature>
<dbReference type="EMBL" id="SSOP01000020">
    <property type="protein sequence ID" value="KAB5594456.1"/>
    <property type="molecule type" value="Genomic_DNA"/>
</dbReference>
<feature type="compositionally biased region" description="Low complexity" evidence="7">
    <location>
        <begin position="1603"/>
        <end position="1618"/>
    </location>
</feature>
<feature type="compositionally biased region" description="Pro residues" evidence="7">
    <location>
        <begin position="2274"/>
        <end position="2286"/>
    </location>
</feature>
<proteinExistence type="inferred from homology"/>
<keyword evidence="4" id="KW-0808">Transferase</keyword>
<feature type="compositionally biased region" description="Basic residues" evidence="7">
    <location>
        <begin position="909"/>
        <end position="918"/>
    </location>
</feature>
<dbReference type="PANTHER" id="PTHR45670:SF1">
    <property type="entry name" value="E3 UBIQUITIN-PROTEIN LIGASE HECTD1"/>
    <property type="match status" value="1"/>
</dbReference>
<dbReference type="Pfam" id="PF25579">
    <property type="entry name" value="TPR_TRIP12_N"/>
    <property type="match status" value="1"/>
</dbReference>
<evidence type="ECO:0000256" key="1">
    <source>
        <dbReference type="ARBA" id="ARBA00000885"/>
    </source>
</evidence>
<feature type="region of interest" description="Disordered" evidence="7">
    <location>
        <begin position="319"/>
        <end position="349"/>
    </location>
</feature>
<dbReference type="Gene3D" id="1.25.10.10">
    <property type="entry name" value="Leucine-rich Repeat Variant"/>
    <property type="match status" value="1"/>
</dbReference>
<dbReference type="GO" id="GO:0061630">
    <property type="term" value="F:ubiquitin protein ligase activity"/>
    <property type="evidence" value="ECO:0007669"/>
    <property type="project" value="UniProtKB-EC"/>
</dbReference>
<dbReference type="Proteomes" id="UP000383932">
    <property type="component" value="Unassembled WGS sequence"/>
</dbReference>
<dbReference type="Pfam" id="PF00173">
    <property type="entry name" value="Cyt-b5"/>
    <property type="match status" value="1"/>
</dbReference>
<evidence type="ECO:0000259" key="8">
    <source>
        <dbReference type="PROSITE" id="PS50237"/>
    </source>
</evidence>
<feature type="compositionally biased region" description="Acidic residues" evidence="7">
    <location>
        <begin position="405"/>
        <end position="438"/>
    </location>
</feature>
<feature type="region of interest" description="Disordered" evidence="7">
    <location>
        <begin position="967"/>
        <end position="1192"/>
    </location>
</feature>
<dbReference type="Pfam" id="PF00487">
    <property type="entry name" value="FA_desaturase"/>
    <property type="match status" value="1"/>
</dbReference>
<feature type="region of interest" description="Disordered" evidence="7">
    <location>
        <begin position="2258"/>
        <end position="2293"/>
    </location>
</feature>
<dbReference type="InterPro" id="IPR016024">
    <property type="entry name" value="ARM-type_fold"/>
</dbReference>
<feature type="compositionally biased region" description="Basic residues" evidence="7">
    <location>
        <begin position="263"/>
        <end position="276"/>
    </location>
</feature>
<evidence type="ECO:0000313" key="11">
    <source>
        <dbReference type="Proteomes" id="UP000383932"/>
    </source>
</evidence>
<dbReference type="OrthoDB" id="423283at2759"/>
<feature type="domain" description="HECT" evidence="8">
    <location>
        <begin position="2556"/>
        <end position="2905"/>
    </location>
</feature>
<dbReference type="GO" id="GO:0043161">
    <property type="term" value="P:proteasome-mediated ubiquitin-dependent protein catabolic process"/>
    <property type="evidence" value="ECO:0007669"/>
    <property type="project" value="TreeGrafter"/>
</dbReference>
<keyword evidence="11" id="KW-1185">Reference proteome</keyword>
<organism evidence="10 11">
    <name type="scientific">Ceratobasidium theobromae</name>
    <dbReference type="NCBI Taxonomy" id="1582974"/>
    <lineage>
        <taxon>Eukaryota</taxon>
        <taxon>Fungi</taxon>
        <taxon>Dikarya</taxon>
        <taxon>Basidiomycota</taxon>
        <taxon>Agaricomycotina</taxon>
        <taxon>Agaricomycetes</taxon>
        <taxon>Cantharellales</taxon>
        <taxon>Ceratobasidiaceae</taxon>
        <taxon>Ceratobasidium</taxon>
    </lineage>
</organism>
<dbReference type="Pfam" id="PF00632">
    <property type="entry name" value="HECT"/>
    <property type="match status" value="1"/>
</dbReference>
<feature type="compositionally biased region" description="Polar residues" evidence="7">
    <location>
        <begin position="130"/>
        <end position="144"/>
    </location>
</feature>
<comment type="similarity">
    <text evidence="2">Belongs to the UPL family. K-HECT subfamily.</text>
</comment>
<dbReference type="InterPro" id="IPR045322">
    <property type="entry name" value="HECTD1/TRIP12-like"/>
</dbReference>
<feature type="region of interest" description="Disordered" evidence="7">
    <location>
        <begin position="82"/>
        <end position="181"/>
    </location>
</feature>
<evidence type="ECO:0000259" key="9">
    <source>
        <dbReference type="PROSITE" id="PS50255"/>
    </source>
</evidence>
<gene>
    <name evidence="10" type="ORF">CTheo_2087</name>
</gene>
<dbReference type="PROSITE" id="PS50237">
    <property type="entry name" value="HECT"/>
    <property type="match status" value="1"/>
</dbReference>
<feature type="compositionally biased region" description="Low complexity" evidence="7">
    <location>
        <begin position="244"/>
        <end position="259"/>
    </location>
</feature>
<accession>A0A5N5QTG0</accession>
<feature type="region of interest" description="Disordered" evidence="7">
    <location>
        <begin position="1795"/>
        <end position="1863"/>
    </location>
</feature>
<feature type="compositionally biased region" description="Low complexity" evidence="7">
    <location>
        <begin position="2118"/>
        <end position="2140"/>
    </location>
</feature>
<dbReference type="InterPro" id="IPR057948">
    <property type="entry name" value="TPR_TRIP12_N"/>
</dbReference>
<evidence type="ECO:0000256" key="3">
    <source>
        <dbReference type="ARBA" id="ARBA00012485"/>
    </source>
</evidence>
<dbReference type="Gene3D" id="3.90.1750.10">
    <property type="entry name" value="Hect, E3 ligase catalytic domains"/>
    <property type="match status" value="1"/>
</dbReference>
<dbReference type="Gene3D" id="3.10.120.10">
    <property type="entry name" value="Cytochrome b5-like heme/steroid binding domain"/>
    <property type="match status" value="1"/>
</dbReference>
<reference evidence="10 11" key="1">
    <citation type="journal article" date="2019" name="Fungal Biol. Biotechnol.">
        <title>Draft genome sequence of fastidious pathogen Ceratobasidium theobromae, which causes vascular-streak dieback in Theobroma cacao.</title>
        <authorList>
            <person name="Ali S.S."/>
            <person name="Asman A."/>
            <person name="Shao J."/>
            <person name="Firmansyah A.P."/>
            <person name="Susilo A.W."/>
            <person name="Rosmana A."/>
            <person name="McMahon P."/>
            <person name="Junaid M."/>
            <person name="Guest D."/>
            <person name="Kheng T.Y."/>
            <person name="Meinhardt L.W."/>
            <person name="Bailey B.A."/>
        </authorList>
    </citation>
    <scope>NUCLEOTIDE SEQUENCE [LARGE SCALE GENOMIC DNA]</scope>
    <source>
        <strain evidence="10 11">CT2</strain>
    </source>
</reference>
<dbReference type="InterPro" id="IPR005804">
    <property type="entry name" value="FA_desaturase_dom"/>
</dbReference>
<dbReference type="InterPro" id="IPR036400">
    <property type="entry name" value="Cyt_B5-like_heme/steroid_sf"/>
</dbReference>
<dbReference type="PROSITE" id="PS50255">
    <property type="entry name" value="CYTOCHROME_B5_2"/>
    <property type="match status" value="1"/>
</dbReference>
<feature type="region of interest" description="Disordered" evidence="7">
    <location>
        <begin position="1598"/>
        <end position="1670"/>
    </location>
</feature>
<feature type="compositionally biased region" description="Low complexity" evidence="7">
    <location>
        <begin position="85"/>
        <end position="120"/>
    </location>
</feature>
<feature type="domain" description="Cytochrome b5 heme-binding" evidence="9">
    <location>
        <begin position="2918"/>
        <end position="2994"/>
    </location>
</feature>
<dbReference type="InterPro" id="IPR001199">
    <property type="entry name" value="Cyt_B5-like_heme/steroid-bd"/>
</dbReference>